<sequence>MRLRPALLIAAALLGLGGCLGGLTQQGAEDAIEVSALPPPTEGRPGDGDGGEGDGQAGADAAEEAPGAADAPLAEGTEAEALPAGTEEEAEAPAPPINPALVRARAECAAEGGRLVPVGGARLSCLRDTRDAGRQCRARGDCEGECLARSGTCAPVRPLFGCHEVLNARGARVTECME</sequence>
<proteinExistence type="predicted"/>
<evidence type="ECO:0000256" key="2">
    <source>
        <dbReference type="SAM" id="SignalP"/>
    </source>
</evidence>
<dbReference type="EMBL" id="JACBXS010000006">
    <property type="protein sequence ID" value="NYS24216.1"/>
    <property type="molecule type" value="Genomic_DNA"/>
</dbReference>
<dbReference type="PROSITE" id="PS51257">
    <property type="entry name" value="PROKAR_LIPOPROTEIN"/>
    <property type="match status" value="1"/>
</dbReference>
<feature type="compositionally biased region" description="Low complexity" evidence="1">
    <location>
        <begin position="57"/>
        <end position="85"/>
    </location>
</feature>
<accession>A0A7Z0KY59</accession>
<name>A0A7Z0KY59_9RHOB</name>
<feature type="chain" id="PRO_5031291180" evidence="2">
    <location>
        <begin position="22"/>
        <end position="178"/>
    </location>
</feature>
<dbReference type="RefSeq" id="WP_179904920.1">
    <property type="nucleotide sequence ID" value="NZ_JACBXS010000006.1"/>
</dbReference>
<evidence type="ECO:0000313" key="3">
    <source>
        <dbReference type="EMBL" id="NYS24216.1"/>
    </source>
</evidence>
<reference evidence="3 4" key="1">
    <citation type="journal article" date="2000" name="Arch. Microbiol.">
        <title>Rhodobaca bogoriensis gen. nov. and sp. nov., an alkaliphilic purple nonsulfur bacterium from African Rift Valley soda lakes.</title>
        <authorList>
            <person name="Milford A.D."/>
            <person name="Achenbach L.A."/>
            <person name="Jung D.O."/>
            <person name="Madigan M.T."/>
        </authorList>
    </citation>
    <scope>NUCLEOTIDE SEQUENCE [LARGE SCALE GENOMIC DNA]</scope>
    <source>
        <strain evidence="3 4">2376</strain>
    </source>
</reference>
<feature type="region of interest" description="Disordered" evidence="1">
    <location>
        <begin position="35"/>
        <end position="97"/>
    </location>
</feature>
<gene>
    <name evidence="3" type="ORF">HUK65_04355</name>
</gene>
<organism evidence="3 4">
    <name type="scientific">Rhabdonatronobacter sediminivivens</name>
    <dbReference type="NCBI Taxonomy" id="2743469"/>
    <lineage>
        <taxon>Bacteria</taxon>
        <taxon>Pseudomonadati</taxon>
        <taxon>Pseudomonadota</taxon>
        <taxon>Alphaproteobacteria</taxon>
        <taxon>Rhodobacterales</taxon>
        <taxon>Paracoccaceae</taxon>
        <taxon>Rhabdonatronobacter</taxon>
    </lineage>
</organism>
<comment type="caution">
    <text evidence="3">The sequence shown here is derived from an EMBL/GenBank/DDBJ whole genome shotgun (WGS) entry which is preliminary data.</text>
</comment>
<evidence type="ECO:0000256" key="1">
    <source>
        <dbReference type="SAM" id="MobiDB-lite"/>
    </source>
</evidence>
<dbReference type="AlphaFoldDB" id="A0A7Z0KY59"/>
<feature type="signal peptide" evidence="2">
    <location>
        <begin position="1"/>
        <end position="21"/>
    </location>
</feature>
<protein>
    <submittedName>
        <fullName evidence="3">Uncharacterized protein</fullName>
    </submittedName>
</protein>
<evidence type="ECO:0000313" key="4">
    <source>
        <dbReference type="Proteomes" id="UP000529417"/>
    </source>
</evidence>
<keyword evidence="4" id="KW-1185">Reference proteome</keyword>
<keyword evidence="2" id="KW-0732">Signal</keyword>
<dbReference type="Proteomes" id="UP000529417">
    <property type="component" value="Unassembled WGS sequence"/>
</dbReference>